<reference evidence="2 3" key="1">
    <citation type="submission" date="2020-08" db="EMBL/GenBank/DDBJ databases">
        <title>Plant Genome Project.</title>
        <authorList>
            <person name="Zhang R.-G."/>
        </authorList>
    </citation>
    <scope>NUCLEOTIDE SEQUENCE [LARGE SCALE GENOMIC DNA]</scope>
    <source>
        <tissue evidence="2">Rhizome</tissue>
    </source>
</reference>
<comment type="caution">
    <text evidence="2">The sequence shown here is derived from an EMBL/GenBank/DDBJ whole genome shotgun (WGS) entry which is preliminary data.</text>
</comment>
<sequence length="312" mass="33859">MNNTSMTLVNIAIVVYSFQLGIITEYIMASQTSVRKIDAHIGSVNDIAFSYPKKTLSIITCGFDKTIKVPLHDELVWDASIGQKHFSSGCSLLALGSNAVHKLWQWSCDERNPSGTSTASVAPQLRQPPNGILMTNERSDNNPEEATACIALSKNDSYATSASGGKVSLLNMRTFKVEQKHALVEGLGVLHVLFEDSRIEVKEEHEESVDESSVPVEKIVVLGEEERQIDEIALAEVQVKVVLFPDADETAKQLNERHGDRCCGGRDETLPTAAVLTLPPTVVVVVSRTSWWSCCGLLDVFAGSGGSNEVSA</sequence>
<dbReference type="GO" id="GO:0006355">
    <property type="term" value="P:regulation of DNA-templated transcription"/>
    <property type="evidence" value="ECO:0007669"/>
    <property type="project" value="InterPro"/>
</dbReference>
<dbReference type="PANTHER" id="PTHR44083">
    <property type="entry name" value="TOPLESS-RELATED PROTEIN 1-RELATED"/>
    <property type="match status" value="1"/>
</dbReference>
<name>A0A8J5FMI0_ZINOF</name>
<dbReference type="InterPro" id="IPR011047">
    <property type="entry name" value="Quinoprotein_ADH-like_sf"/>
</dbReference>
<dbReference type="InterPro" id="IPR015943">
    <property type="entry name" value="WD40/YVTN_repeat-like_dom_sf"/>
</dbReference>
<evidence type="ECO:0000313" key="2">
    <source>
        <dbReference type="EMBL" id="KAG6490424.1"/>
    </source>
</evidence>
<keyword evidence="1" id="KW-0812">Transmembrane</keyword>
<keyword evidence="3" id="KW-1185">Reference proteome</keyword>
<dbReference type="EMBL" id="JACMSC010000014">
    <property type="protein sequence ID" value="KAG6490424.1"/>
    <property type="molecule type" value="Genomic_DNA"/>
</dbReference>
<keyword evidence="1" id="KW-0472">Membrane</keyword>
<gene>
    <name evidence="2" type="ORF">ZIOFF_051720</name>
</gene>
<dbReference type="AlphaFoldDB" id="A0A8J5FMI0"/>
<feature type="transmembrane region" description="Helical" evidence="1">
    <location>
        <begin position="6"/>
        <end position="27"/>
    </location>
</feature>
<dbReference type="PANTHER" id="PTHR44083:SF5">
    <property type="entry name" value="PROTEIN TOPLESS-RELATED PROTEIN 2"/>
    <property type="match status" value="1"/>
</dbReference>
<evidence type="ECO:0000256" key="1">
    <source>
        <dbReference type="SAM" id="Phobius"/>
    </source>
</evidence>
<proteinExistence type="predicted"/>
<dbReference type="Gene3D" id="2.130.10.10">
    <property type="entry name" value="YVTN repeat-like/Quinoprotein amine dehydrogenase"/>
    <property type="match status" value="1"/>
</dbReference>
<dbReference type="SUPFAM" id="SSF50998">
    <property type="entry name" value="Quinoprotein alcohol dehydrogenase-like"/>
    <property type="match status" value="1"/>
</dbReference>
<dbReference type="Proteomes" id="UP000734854">
    <property type="component" value="Unassembled WGS sequence"/>
</dbReference>
<protein>
    <submittedName>
        <fullName evidence="2">Uncharacterized protein</fullName>
    </submittedName>
</protein>
<accession>A0A8J5FMI0</accession>
<evidence type="ECO:0000313" key="3">
    <source>
        <dbReference type="Proteomes" id="UP000734854"/>
    </source>
</evidence>
<organism evidence="2 3">
    <name type="scientific">Zingiber officinale</name>
    <name type="common">Ginger</name>
    <name type="synonym">Amomum zingiber</name>
    <dbReference type="NCBI Taxonomy" id="94328"/>
    <lineage>
        <taxon>Eukaryota</taxon>
        <taxon>Viridiplantae</taxon>
        <taxon>Streptophyta</taxon>
        <taxon>Embryophyta</taxon>
        <taxon>Tracheophyta</taxon>
        <taxon>Spermatophyta</taxon>
        <taxon>Magnoliopsida</taxon>
        <taxon>Liliopsida</taxon>
        <taxon>Zingiberales</taxon>
        <taxon>Zingiberaceae</taxon>
        <taxon>Zingiber</taxon>
    </lineage>
</organism>
<dbReference type="InterPro" id="IPR027728">
    <property type="entry name" value="Topless_fam"/>
</dbReference>
<keyword evidence="1" id="KW-1133">Transmembrane helix</keyword>